<dbReference type="EMBL" id="BQNB010012490">
    <property type="protein sequence ID" value="GJT04195.1"/>
    <property type="molecule type" value="Genomic_DNA"/>
</dbReference>
<comment type="caution">
    <text evidence="1">The sequence shown here is derived from an EMBL/GenBank/DDBJ whole genome shotgun (WGS) entry which is preliminary data.</text>
</comment>
<sequence>MWYLYHLSVSVPSRGLYKTKPPSPRVIKSLIQVPRQGQETRTKNKKTIILGNGYIKYGQNETKRTKSEHEIERVQEIEAEGMYIFKWAIPYPFNGPGLGFDALRTLLLLEPSLPAINRGAATVAAWGRAGGAEEVIGWRSLARAGGGAFFHTEGHLAFSSFSVAF</sequence>
<accession>A0ABQ5ANE0</accession>
<name>A0ABQ5ANE0_9ASTR</name>
<keyword evidence="2" id="KW-1185">Reference proteome</keyword>
<evidence type="ECO:0000313" key="2">
    <source>
        <dbReference type="Proteomes" id="UP001151760"/>
    </source>
</evidence>
<organism evidence="1 2">
    <name type="scientific">Tanacetum coccineum</name>
    <dbReference type="NCBI Taxonomy" id="301880"/>
    <lineage>
        <taxon>Eukaryota</taxon>
        <taxon>Viridiplantae</taxon>
        <taxon>Streptophyta</taxon>
        <taxon>Embryophyta</taxon>
        <taxon>Tracheophyta</taxon>
        <taxon>Spermatophyta</taxon>
        <taxon>Magnoliopsida</taxon>
        <taxon>eudicotyledons</taxon>
        <taxon>Gunneridae</taxon>
        <taxon>Pentapetalae</taxon>
        <taxon>asterids</taxon>
        <taxon>campanulids</taxon>
        <taxon>Asterales</taxon>
        <taxon>Asteraceae</taxon>
        <taxon>Asteroideae</taxon>
        <taxon>Anthemideae</taxon>
        <taxon>Anthemidinae</taxon>
        <taxon>Tanacetum</taxon>
    </lineage>
</organism>
<proteinExistence type="predicted"/>
<protein>
    <submittedName>
        <fullName evidence="1">Uncharacterized protein</fullName>
    </submittedName>
</protein>
<dbReference type="Proteomes" id="UP001151760">
    <property type="component" value="Unassembled WGS sequence"/>
</dbReference>
<gene>
    <name evidence="1" type="ORF">Tco_0838657</name>
</gene>
<reference evidence="1" key="2">
    <citation type="submission" date="2022-01" db="EMBL/GenBank/DDBJ databases">
        <authorList>
            <person name="Yamashiro T."/>
            <person name="Shiraishi A."/>
            <person name="Satake H."/>
            <person name="Nakayama K."/>
        </authorList>
    </citation>
    <scope>NUCLEOTIDE SEQUENCE</scope>
</reference>
<reference evidence="1" key="1">
    <citation type="journal article" date="2022" name="Int. J. Mol. Sci.">
        <title>Draft Genome of Tanacetum Coccineum: Genomic Comparison of Closely Related Tanacetum-Family Plants.</title>
        <authorList>
            <person name="Yamashiro T."/>
            <person name="Shiraishi A."/>
            <person name="Nakayama K."/>
            <person name="Satake H."/>
        </authorList>
    </citation>
    <scope>NUCLEOTIDE SEQUENCE</scope>
</reference>
<evidence type="ECO:0000313" key="1">
    <source>
        <dbReference type="EMBL" id="GJT04195.1"/>
    </source>
</evidence>